<reference evidence="10" key="1">
    <citation type="submission" date="2017-06" db="EMBL/GenBank/DDBJ databases">
        <title>Herbaspirillum phytohormonus sp. nov., isolated from the root nodule of Robinia pseudoacacia in lead-zinc mine.</title>
        <authorList>
            <person name="Fan M."/>
            <person name="Lin Y."/>
        </authorList>
    </citation>
    <scope>NUCLEOTIDE SEQUENCE [LARGE SCALE GENOMIC DNA]</scope>
    <source>
        <strain evidence="10">SC-089</strain>
    </source>
</reference>
<evidence type="ECO:0000313" key="9">
    <source>
        <dbReference type="EMBL" id="OWT61754.1"/>
    </source>
</evidence>
<evidence type="ECO:0008006" key="11">
    <source>
        <dbReference type="Google" id="ProtNLM"/>
    </source>
</evidence>
<sequence>MSRFDVQARRSFYTGLRDVLPTMVATSVWALVTGIALVKSGLTVGMSVLMTVLVYAGSAQLTALPLIVSGAPLWLVFAAACVVNIRFVIFGAALHPYFRHFSRRRRLLLGYLSGDIVFVLFMQRYADARDKGTRDQLWYFVGVIVPGWLSWQACSLLGIYMGSGVPASWSLDYAAILALLAIIIPLITTRPMAISLCAAAVAAWFGQGLPLRLGLVAAVIAGVAAGVAAERQARKRPPARPRWRRRIAALLRRLG</sequence>
<evidence type="ECO:0000256" key="4">
    <source>
        <dbReference type="ARBA" id="ARBA00022475"/>
    </source>
</evidence>
<evidence type="ECO:0000256" key="7">
    <source>
        <dbReference type="ARBA" id="ARBA00023136"/>
    </source>
</evidence>
<feature type="transmembrane region" description="Helical" evidence="8">
    <location>
        <begin position="211"/>
        <end position="229"/>
    </location>
</feature>
<keyword evidence="6 8" id="KW-1133">Transmembrane helix</keyword>
<feature type="transmembrane region" description="Helical" evidence="8">
    <location>
        <begin position="45"/>
        <end position="67"/>
    </location>
</feature>
<evidence type="ECO:0000256" key="1">
    <source>
        <dbReference type="ARBA" id="ARBA00004651"/>
    </source>
</evidence>
<evidence type="ECO:0000256" key="3">
    <source>
        <dbReference type="ARBA" id="ARBA00022448"/>
    </source>
</evidence>
<organism evidence="9 10">
    <name type="scientific">Candidimonas nitroreducens</name>
    <dbReference type="NCBI Taxonomy" id="683354"/>
    <lineage>
        <taxon>Bacteria</taxon>
        <taxon>Pseudomonadati</taxon>
        <taxon>Pseudomonadota</taxon>
        <taxon>Betaproteobacteria</taxon>
        <taxon>Burkholderiales</taxon>
        <taxon>Alcaligenaceae</taxon>
        <taxon>Candidimonas</taxon>
    </lineage>
</organism>
<dbReference type="EMBL" id="NJIH01000004">
    <property type="protein sequence ID" value="OWT61754.1"/>
    <property type="molecule type" value="Genomic_DNA"/>
</dbReference>
<feature type="transmembrane region" description="Helical" evidence="8">
    <location>
        <begin position="173"/>
        <end position="205"/>
    </location>
</feature>
<keyword evidence="7 8" id="KW-0472">Membrane</keyword>
<dbReference type="Pfam" id="PF03591">
    <property type="entry name" value="AzlC"/>
    <property type="match status" value="1"/>
</dbReference>
<proteinExistence type="inferred from homology"/>
<dbReference type="GO" id="GO:1903785">
    <property type="term" value="P:L-valine transmembrane transport"/>
    <property type="evidence" value="ECO:0007669"/>
    <property type="project" value="TreeGrafter"/>
</dbReference>
<dbReference type="AlphaFoldDB" id="A0A225MKI5"/>
<accession>A0A225MKI5</accession>
<gene>
    <name evidence="9" type="ORF">CEY11_07880</name>
</gene>
<dbReference type="PANTHER" id="PTHR34979">
    <property type="entry name" value="INNER MEMBRANE PROTEIN YGAZ"/>
    <property type="match status" value="1"/>
</dbReference>
<keyword evidence="10" id="KW-1185">Reference proteome</keyword>
<keyword evidence="5 8" id="KW-0812">Transmembrane</keyword>
<dbReference type="PANTHER" id="PTHR34979:SF1">
    <property type="entry name" value="INNER MEMBRANE PROTEIN YGAZ"/>
    <property type="match status" value="1"/>
</dbReference>
<feature type="transmembrane region" description="Helical" evidence="8">
    <location>
        <begin position="73"/>
        <end position="95"/>
    </location>
</feature>
<keyword evidence="3" id="KW-0813">Transport</keyword>
<dbReference type="GO" id="GO:0005886">
    <property type="term" value="C:plasma membrane"/>
    <property type="evidence" value="ECO:0007669"/>
    <property type="project" value="UniProtKB-SubCell"/>
</dbReference>
<evidence type="ECO:0000256" key="6">
    <source>
        <dbReference type="ARBA" id="ARBA00022989"/>
    </source>
</evidence>
<dbReference type="InterPro" id="IPR011606">
    <property type="entry name" value="Brnchd-chn_aa_trnsp_permease"/>
</dbReference>
<dbReference type="Proteomes" id="UP000214603">
    <property type="component" value="Unassembled WGS sequence"/>
</dbReference>
<keyword evidence="4" id="KW-1003">Cell membrane</keyword>
<feature type="transmembrane region" description="Helical" evidence="8">
    <location>
        <begin position="137"/>
        <end position="161"/>
    </location>
</feature>
<comment type="subcellular location">
    <subcellularLocation>
        <location evidence="1">Cell membrane</location>
        <topology evidence="1">Multi-pass membrane protein</topology>
    </subcellularLocation>
</comment>
<dbReference type="RefSeq" id="WP_088602841.1">
    <property type="nucleotide sequence ID" value="NZ_NJIH01000004.1"/>
</dbReference>
<evidence type="ECO:0000256" key="8">
    <source>
        <dbReference type="SAM" id="Phobius"/>
    </source>
</evidence>
<evidence type="ECO:0000256" key="2">
    <source>
        <dbReference type="ARBA" id="ARBA00010735"/>
    </source>
</evidence>
<protein>
    <recommendedName>
        <fullName evidence="11">Branched-chain amino acid ABC transporter permease</fullName>
    </recommendedName>
</protein>
<name>A0A225MKI5_9BURK</name>
<evidence type="ECO:0000256" key="5">
    <source>
        <dbReference type="ARBA" id="ARBA00022692"/>
    </source>
</evidence>
<evidence type="ECO:0000313" key="10">
    <source>
        <dbReference type="Proteomes" id="UP000214603"/>
    </source>
</evidence>
<comment type="similarity">
    <text evidence="2">Belongs to the AzlC family.</text>
</comment>
<comment type="caution">
    <text evidence="9">The sequence shown here is derived from an EMBL/GenBank/DDBJ whole genome shotgun (WGS) entry which is preliminary data.</text>
</comment>
<dbReference type="OrthoDB" id="9179311at2"/>
<feature type="transmembrane region" description="Helical" evidence="8">
    <location>
        <begin position="107"/>
        <end position="125"/>
    </location>
</feature>